<dbReference type="EMBL" id="JBHSDP010000027">
    <property type="protein sequence ID" value="MFC4331851.1"/>
    <property type="molecule type" value="Genomic_DNA"/>
</dbReference>
<evidence type="ECO:0000313" key="1">
    <source>
        <dbReference type="EMBL" id="MFC4331851.1"/>
    </source>
</evidence>
<dbReference type="SUPFAM" id="SSF52467">
    <property type="entry name" value="DHS-like NAD/FAD-binding domain"/>
    <property type="match status" value="1"/>
</dbReference>
<proteinExistence type="predicted"/>
<evidence type="ECO:0000313" key="2">
    <source>
        <dbReference type="Proteomes" id="UP001595824"/>
    </source>
</evidence>
<gene>
    <name evidence="1" type="ORF">ACFPC0_29585</name>
</gene>
<protein>
    <recommendedName>
        <fullName evidence="3">Deacetylase sirtuin-type domain-containing protein</fullName>
    </recommendedName>
</protein>
<sequence length="414" mass="46376">MFLPHPVIDSLTPAQARSWDAYFSPEAGGGRRPAVEEGIWRRTQDPANAEQSGWSEDESGRRRIVHYRLHYGLDRTQPMDRLVLEELYLYVSWRAPASEVADHRRDLDQWLAEGRWKLTGDVGGSWRRGDLHATIDEYQVHPQDERADRSTPEGFVSLDVTINSVDYSLTRAARNLPWDVLAGGMRVKEQRGAPAYADDLAPLLDHLPFVVEAGCGTSIEAGIPPLHWLHEVYRVTARRGDGFTQTHAFTLSPADDLLAKEMLTDTTGKADSMVSMFRSVVLAEPTGAHRALKAFHDAGHMVGPVATHNFDRLFAKAGLEEAYMRRYDQRTPYMPVPEGARSLLVIGLHADRRAVQARARQMGLKVFFLDTEGVMENGNHKPYLIEGAREGDIVVRSEAAPALLRLAELLRLDV</sequence>
<dbReference type="InterPro" id="IPR029035">
    <property type="entry name" value="DHS-like_NAD/FAD-binding_dom"/>
</dbReference>
<keyword evidence="2" id="KW-1185">Reference proteome</keyword>
<accession>A0ABV8TMQ0</accession>
<dbReference type="Gene3D" id="3.40.50.1220">
    <property type="entry name" value="TPP-binding domain"/>
    <property type="match status" value="1"/>
</dbReference>
<dbReference type="Proteomes" id="UP001595824">
    <property type="component" value="Unassembled WGS sequence"/>
</dbReference>
<name>A0ABV8TMQ0_9ACTN</name>
<evidence type="ECO:0008006" key="3">
    <source>
        <dbReference type="Google" id="ProtNLM"/>
    </source>
</evidence>
<reference evidence="2" key="1">
    <citation type="journal article" date="2019" name="Int. J. Syst. Evol. Microbiol.">
        <title>The Global Catalogue of Microorganisms (GCM) 10K type strain sequencing project: providing services to taxonomists for standard genome sequencing and annotation.</title>
        <authorList>
            <consortium name="The Broad Institute Genomics Platform"/>
            <consortium name="The Broad Institute Genome Sequencing Center for Infectious Disease"/>
            <person name="Wu L."/>
            <person name="Ma J."/>
        </authorList>
    </citation>
    <scope>NUCLEOTIDE SEQUENCE [LARGE SCALE GENOMIC DNA]</scope>
    <source>
        <strain evidence="2">PCU 347</strain>
    </source>
</reference>
<dbReference type="RefSeq" id="WP_381743304.1">
    <property type="nucleotide sequence ID" value="NZ_JBHSDP010000027.1"/>
</dbReference>
<organism evidence="1 2">
    <name type="scientific">Streptomyces andamanensis</name>
    <dbReference type="NCBI Taxonomy" id="1565035"/>
    <lineage>
        <taxon>Bacteria</taxon>
        <taxon>Bacillati</taxon>
        <taxon>Actinomycetota</taxon>
        <taxon>Actinomycetes</taxon>
        <taxon>Kitasatosporales</taxon>
        <taxon>Streptomycetaceae</taxon>
        <taxon>Streptomyces</taxon>
    </lineage>
</organism>
<comment type="caution">
    <text evidence="1">The sequence shown here is derived from an EMBL/GenBank/DDBJ whole genome shotgun (WGS) entry which is preliminary data.</text>
</comment>